<organism evidence="1 2">
    <name type="scientific">Rubinisphaera brasiliensis (strain ATCC 49424 / DSM 5305 / JCM 21570 / IAM 15109 / NBRC 103401 / IFAM 1448)</name>
    <name type="common">Planctomyces brasiliensis</name>
    <dbReference type="NCBI Taxonomy" id="756272"/>
    <lineage>
        <taxon>Bacteria</taxon>
        <taxon>Pseudomonadati</taxon>
        <taxon>Planctomycetota</taxon>
        <taxon>Planctomycetia</taxon>
        <taxon>Planctomycetales</taxon>
        <taxon>Planctomycetaceae</taxon>
        <taxon>Rubinisphaera</taxon>
    </lineage>
</organism>
<gene>
    <name evidence="1" type="ordered locus">Plabr_1117</name>
</gene>
<dbReference type="AlphaFoldDB" id="F0SKR4"/>
<dbReference type="HOGENOM" id="CLU_1947226_0_0_0"/>
<reference evidence="2" key="1">
    <citation type="submission" date="2011-02" db="EMBL/GenBank/DDBJ databases">
        <title>The complete genome of Planctomyces brasiliensis DSM 5305.</title>
        <authorList>
            <person name="Lucas S."/>
            <person name="Copeland A."/>
            <person name="Lapidus A."/>
            <person name="Bruce D."/>
            <person name="Goodwin L."/>
            <person name="Pitluck S."/>
            <person name="Kyrpides N."/>
            <person name="Mavromatis K."/>
            <person name="Pagani I."/>
            <person name="Ivanova N."/>
            <person name="Ovchinnikova G."/>
            <person name="Lu M."/>
            <person name="Detter J.C."/>
            <person name="Han C."/>
            <person name="Land M."/>
            <person name="Hauser L."/>
            <person name="Markowitz V."/>
            <person name="Cheng J.-F."/>
            <person name="Hugenholtz P."/>
            <person name="Woyke T."/>
            <person name="Wu D."/>
            <person name="Tindall B."/>
            <person name="Pomrenke H.G."/>
            <person name="Brambilla E."/>
            <person name="Klenk H.-P."/>
            <person name="Eisen J.A."/>
        </authorList>
    </citation>
    <scope>NUCLEOTIDE SEQUENCE [LARGE SCALE GENOMIC DNA]</scope>
    <source>
        <strain evidence="2">ATCC 49424 / DSM 5305 / JCM 21570 / NBRC 103401 / IFAM 1448</strain>
    </source>
</reference>
<dbReference type="KEGG" id="pbs:Plabr_1117"/>
<evidence type="ECO:0000313" key="2">
    <source>
        <dbReference type="Proteomes" id="UP000006860"/>
    </source>
</evidence>
<evidence type="ECO:0000313" key="1">
    <source>
        <dbReference type="EMBL" id="ADY58734.1"/>
    </source>
</evidence>
<keyword evidence="2" id="KW-1185">Reference proteome</keyword>
<sequence length="129" mass="15435">MRKKRTKPVFIKIVHPRLHDEITEEQTEELRRIYLHVGRAFYRNTFEEFERRFLFVKDIDREIRWWSAMSSVLQRCLRRFPHVDSDVLAIEVVCISLCGGADETRIPTRAIRYLKANVPSRSSFIQPTN</sequence>
<name>F0SKR4_RUBBR</name>
<accession>F0SKR4</accession>
<protein>
    <submittedName>
        <fullName evidence="1">Uncharacterized protein</fullName>
    </submittedName>
</protein>
<dbReference type="STRING" id="756272.Plabr_1117"/>
<proteinExistence type="predicted"/>
<dbReference type="Proteomes" id="UP000006860">
    <property type="component" value="Chromosome"/>
</dbReference>
<dbReference type="EMBL" id="CP002546">
    <property type="protein sequence ID" value="ADY58734.1"/>
    <property type="molecule type" value="Genomic_DNA"/>
</dbReference>